<proteinExistence type="predicted"/>
<keyword evidence="2" id="KW-1185">Reference proteome</keyword>
<dbReference type="SUPFAM" id="SSF47473">
    <property type="entry name" value="EF-hand"/>
    <property type="match status" value="1"/>
</dbReference>
<dbReference type="InterPro" id="IPR011992">
    <property type="entry name" value="EF-hand-dom_pair"/>
</dbReference>
<sequence length="324" mass="37466">MINNMPEFSKNAPLVSGLEWEDPMHTNRLSVSEERRLSILITKIASLVNMRKLILRPYFQDYELHFEDQPLNIVRQLWWHQADRERLARPIWRRKLGTAGLAIFLEVSKNNGTVTIAHFARILAYLNILISADDFNLLVKKYIKDSYTINYIAFLAAIDEVVDYLNRNGIMDLSGDIMSLFPGRILNAELPKLPRPEIGKILASHLFGKQNIFHPALKEPNKLEPVLTTLSLIRDHVYKNRLRVCQFFKDFDPFNCGRITAANFHRGLDALVLSGMQRLFLSLPDVEGIVAQYQDPCDPTRVCWKTFEDDIDQVFTVKVGQYYI</sequence>
<accession>A0AAV8ZCB6</accession>
<dbReference type="Proteomes" id="UP001162162">
    <property type="component" value="Unassembled WGS sequence"/>
</dbReference>
<reference evidence="1" key="1">
    <citation type="journal article" date="2023" name="Insect Mol. Biol.">
        <title>Genome sequencing provides insights into the evolution of gene families encoding plant cell wall-degrading enzymes in longhorned beetles.</title>
        <authorList>
            <person name="Shin N.R."/>
            <person name="Okamura Y."/>
            <person name="Kirsch R."/>
            <person name="Pauchet Y."/>
        </authorList>
    </citation>
    <scope>NUCLEOTIDE SEQUENCE</scope>
    <source>
        <strain evidence="1">AMC_N1</strain>
    </source>
</reference>
<gene>
    <name evidence="1" type="ORF">NQ318_014804</name>
</gene>
<dbReference type="PANTHER" id="PTHR20875:SF0">
    <property type="entry name" value="GH12158P"/>
    <property type="match status" value="1"/>
</dbReference>
<protein>
    <recommendedName>
        <fullName evidence="3">EF-hand domain-containing protein</fullName>
    </recommendedName>
</protein>
<comment type="caution">
    <text evidence="1">The sequence shown here is derived from an EMBL/GenBank/DDBJ whole genome shotgun (WGS) entry which is preliminary data.</text>
</comment>
<dbReference type="InterPro" id="IPR052603">
    <property type="entry name" value="EFCB6"/>
</dbReference>
<name>A0AAV8ZCB6_9CUCU</name>
<evidence type="ECO:0008006" key="3">
    <source>
        <dbReference type="Google" id="ProtNLM"/>
    </source>
</evidence>
<dbReference type="AlphaFoldDB" id="A0AAV8ZCB6"/>
<evidence type="ECO:0000313" key="1">
    <source>
        <dbReference type="EMBL" id="KAJ8961552.1"/>
    </source>
</evidence>
<dbReference type="PANTHER" id="PTHR20875">
    <property type="entry name" value="EF-HAND CALCIUM-BINDING DOMAIN-CONTAINING PROTEIN 6-RELATED"/>
    <property type="match status" value="1"/>
</dbReference>
<dbReference type="EMBL" id="JAPWTK010000005">
    <property type="protein sequence ID" value="KAJ8961552.1"/>
    <property type="molecule type" value="Genomic_DNA"/>
</dbReference>
<organism evidence="1 2">
    <name type="scientific">Aromia moschata</name>
    <dbReference type="NCBI Taxonomy" id="1265417"/>
    <lineage>
        <taxon>Eukaryota</taxon>
        <taxon>Metazoa</taxon>
        <taxon>Ecdysozoa</taxon>
        <taxon>Arthropoda</taxon>
        <taxon>Hexapoda</taxon>
        <taxon>Insecta</taxon>
        <taxon>Pterygota</taxon>
        <taxon>Neoptera</taxon>
        <taxon>Endopterygota</taxon>
        <taxon>Coleoptera</taxon>
        <taxon>Polyphaga</taxon>
        <taxon>Cucujiformia</taxon>
        <taxon>Chrysomeloidea</taxon>
        <taxon>Cerambycidae</taxon>
        <taxon>Cerambycinae</taxon>
        <taxon>Callichromatini</taxon>
        <taxon>Aromia</taxon>
    </lineage>
</organism>
<evidence type="ECO:0000313" key="2">
    <source>
        <dbReference type="Proteomes" id="UP001162162"/>
    </source>
</evidence>